<evidence type="ECO:0000313" key="6">
    <source>
        <dbReference type="EMBL" id="MBB3108885.1"/>
    </source>
</evidence>
<feature type="domain" description="HTH araC/xylS-type" evidence="5">
    <location>
        <begin position="177"/>
        <end position="274"/>
    </location>
</feature>
<name>A0A7W5AU91_9BACL</name>
<keyword evidence="4" id="KW-0804">Transcription</keyword>
<dbReference type="InterPro" id="IPR018060">
    <property type="entry name" value="HTH_AraC"/>
</dbReference>
<dbReference type="Pfam" id="PF02311">
    <property type="entry name" value="AraC_binding"/>
    <property type="match status" value="1"/>
</dbReference>
<dbReference type="InterPro" id="IPR003313">
    <property type="entry name" value="AraC-bd"/>
</dbReference>
<dbReference type="AlphaFoldDB" id="A0A7W5AU91"/>
<keyword evidence="1" id="KW-0805">Transcription regulation</keyword>
<dbReference type="Gene3D" id="1.10.10.60">
    <property type="entry name" value="Homeodomain-like"/>
    <property type="match status" value="2"/>
</dbReference>
<evidence type="ECO:0000313" key="7">
    <source>
        <dbReference type="Proteomes" id="UP000570361"/>
    </source>
</evidence>
<organism evidence="6 7">
    <name type="scientific">Paenibacillus phyllosphaerae</name>
    <dbReference type="NCBI Taxonomy" id="274593"/>
    <lineage>
        <taxon>Bacteria</taxon>
        <taxon>Bacillati</taxon>
        <taxon>Bacillota</taxon>
        <taxon>Bacilli</taxon>
        <taxon>Bacillales</taxon>
        <taxon>Paenibacillaceae</taxon>
        <taxon>Paenibacillus</taxon>
    </lineage>
</organism>
<comment type="caution">
    <text evidence="6">The sequence shown here is derived from an EMBL/GenBank/DDBJ whole genome shotgun (WGS) entry which is preliminary data.</text>
</comment>
<evidence type="ECO:0000256" key="2">
    <source>
        <dbReference type="ARBA" id="ARBA00023125"/>
    </source>
</evidence>
<dbReference type="EMBL" id="JACHXK010000002">
    <property type="protein sequence ID" value="MBB3108885.1"/>
    <property type="molecule type" value="Genomic_DNA"/>
</dbReference>
<evidence type="ECO:0000256" key="1">
    <source>
        <dbReference type="ARBA" id="ARBA00023015"/>
    </source>
</evidence>
<keyword evidence="7" id="KW-1185">Reference proteome</keyword>
<dbReference type="InterPro" id="IPR020449">
    <property type="entry name" value="Tscrpt_reg_AraC-type_HTH"/>
</dbReference>
<dbReference type="GO" id="GO:0043565">
    <property type="term" value="F:sequence-specific DNA binding"/>
    <property type="evidence" value="ECO:0007669"/>
    <property type="project" value="InterPro"/>
</dbReference>
<keyword evidence="3" id="KW-0010">Activator</keyword>
<dbReference type="PANTHER" id="PTHR46796">
    <property type="entry name" value="HTH-TYPE TRANSCRIPTIONAL ACTIVATOR RHAS-RELATED"/>
    <property type="match status" value="1"/>
</dbReference>
<dbReference type="Pfam" id="PF12833">
    <property type="entry name" value="HTH_18"/>
    <property type="match status" value="1"/>
</dbReference>
<dbReference type="InterPro" id="IPR050204">
    <property type="entry name" value="AraC_XylS_family_regulators"/>
</dbReference>
<evidence type="ECO:0000256" key="3">
    <source>
        <dbReference type="ARBA" id="ARBA00023159"/>
    </source>
</evidence>
<dbReference type="GO" id="GO:0003700">
    <property type="term" value="F:DNA-binding transcription factor activity"/>
    <property type="evidence" value="ECO:0007669"/>
    <property type="project" value="InterPro"/>
</dbReference>
<evidence type="ECO:0000256" key="4">
    <source>
        <dbReference type="ARBA" id="ARBA00023163"/>
    </source>
</evidence>
<evidence type="ECO:0000259" key="5">
    <source>
        <dbReference type="PROSITE" id="PS01124"/>
    </source>
</evidence>
<dbReference type="SMART" id="SM00342">
    <property type="entry name" value="HTH_ARAC"/>
    <property type="match status" value="1"/>
</dbReference>
<gene>
    <name evidence="6" type="ORF">FHS18_000937</name>
</gene>
<dbReference type="InterPro" id="IPR037923">
    <property type="entry name" value="HTH-like"/>
</dbReference>
<protein>
    <submittedName>
        <fullName evidence="6">AraC-like DNA-binding protein</fullName>
    </submittedName>
</protein>
<dbReference type="RefSeq" id="WP_221401199.1">
    <property type="nucleotide sequence ID" value="NZ_JACHXK010000002.1"/>
</dbReference>
<dbReference type="PANTHER" id="PTHR46796:SF2">
    <property type="entry name" value="TRANSCRIPTIONAL REGULATORY PROTEIN"/>
    <property type="match status" value="1"/>
</dbReference>
<reference evidence="6 7" key="1">
    <citation type="submission" date="2020-08" db="EMBL/GenBank/DDBJ databases">
        <title>Genomic Encyclopedia of Type Strains, Phase III (KMG-III): the genomes of soil and plant-associated and newly described type strains.</title>
        <authorList>
            <person name="Whitman W."/>
        </authorList>
    </citation>
    <scope>NUCLEOTIDE SEQUENCE [LARGE SCALE GENOMIC DNA]</scope>
    <source>
        <strain evidence="6 7">CECT 5862</strain>
    </source>
</reference>
<dbReference type="PROSITE" id="PS01124">
    <property type="entry name" value="HTH_ARAC_FAMILY_2"/>
    <property type="match status" value="1"/>
</dbReference>
<sequence length="275" mass="31806">MKKGAGAVPTVTFYRDEAMPFLEGKRCLANDFAYHKHFHEEYSIGLIDSGATNAWCDGTMLRVEAGNVISFPPLMLHACHPEEGVEWQYKMLFVKPDWFEGLEQRTIDQLHIPYLLGGLKNESCRIRLNRVMEALSGHADPLETETALVELIQALVLTDADDLRHERRNRQDRKYVTLMQEYIHAHYTERITLEELERIAGISKFHLIRMFKQWSHLPPHAYQNLLRINHAKTQLAKQRPIAEIADEAGFYDQSHFSRTFSRIVGTTPNRYAATN</sequence>
<dbReference type="PROSITE" id="PS00041">
    <property type="entry name" value="HTH_ARAC_FAMILY_1"/>
    <property type="match status" value="1"/>
</dbReference>
<dbReference type="SUPFAM" id="SSF46689">
    <property type="entry name" value="Homeodomain-like"/>
    <property type="match status" value="2"/>
</dbReference>
<dbReference type="Proteomes" id="UP000570361">
    <property type="component" value="Unassembled WGS sequence"/>
</dbReference>
<dbReference type="InterPro" id="IPR018062">
    <property type="entry name" value="HTH_AraC-typ_CS"/>
</dbReference>
<accession>A0A7W5AU91</accession>
<dbReference type="SUPFAM" id="SSF51215">
    <property type="entry name" value="Regulatory protein AraC"/>
    <property type="match status" value="1"/>
</dbReference>
<keyword evidence="2 6" id="KW-0238">DNA-binding</keyword>
<dbReference type="InterPro" id="IPR009057">
    <property type="entry name" value="Homeodomain-like_sf"/>
</dbReference>
<proteinExistence type="predicted"/>
<dbReference type="PRINTS" id="PR00032">
    <property type="entry name" value="HTHARAC"/>
</dbReference>